<dbReference type="Gene3D" id="1.20.1260.10">
    <property type="match status" value="1"/>
</dbReference>
<reference evidence="3 4" key="2">
    <citation type="submission" date="2015-10" db="EMBL/GenBank/DDBJ databases">
        <title>Draft Genome Sequence of Prosthecomicrobium hirschii ATCC 27832.</title>
        <authorList>
            <person name="Daniel J."/>
            <person name="Givan S.A."/>
            <person name="Brun Y.V."/>
            <person name="Brown P.J."/>
        </authorList>
    </citation>
    <scope>NUCLEOTIDE SEQUENCE [LARGE SCALE GENOMIC DNA]</scope>
    <source>
        <strain evidence="3 4">16</strain>
    </source>
</reference>
<dbReference type="InterPro" id="IPR009078">
    <property type="entry name" value="Ferritin-like_SF"/>
</dbReference>
<keyword evidence="1" id="KW-0472">Membrane</keyword>
<comment type="caution">
    <text evidence="3">The sequence shown here is derived from an EMBL/GenBank/DDBJ whole genome shotgun (WGS) entry which is preliminary data.</text>
</comment>
<protein>
    <recommendedName>
        <fullName evidence="2">Rubrerythrin diiron-binding domain-containing protein</fullName>
    </recommendedName>
</protein>
<feature type="domain" description="Rubrerythrin diiron-binding" evidence="2">
    <location>
        <begin position="18"/>
        <end position="154"/>
    </location>
</feature>
<organism evidence="3 4">
    <name type="scientific">Prosthecodimorpha hirschii</name>
    <dbReference type="NCBI Taxonomy" id="665126"/>
    <lineage>
        <taxon>Bacteria</taxon>
        <taxon>Pseudomonadati</taxon>
        <taxon>Pseudomonadota</taxon>
        <taxon>Alphaproteobacteria</taxon>
        <taxon>Hyphomicrobiales</taxon>
        <taxon>Ancalomicrobiaceae</taxon>
        <taxon>Prosthecodimorpha</taxon>
    </lineage>
</organism>
<dbReference type="CDD" id="cd01045">
    <property type="entry name" value="Ferritin_like_AB"/>
    <property type="match status" value="1"/>
</dbReference>
<dbReference type="SUPFAM" id="SSF47240">
    <property type="entry name" value="Ferritin-like"/>
    <property type="match status" value="1"/>
</dbReference>
<dbReference type="InterPro" id="IPR012347">
    <property type="entry name" value="Ferritin-like"/>
</dbReference>
<keyword evidence="1" id="KW-1133">Transmembrane helix</keyword>
<dbReference type="GO" id="GO:0046872">
    <property type="term" value="F:metal ion binding"/>
    <property type="evidence" value="ECO:0007669"/>
    <property type="project" value="InterPro"/>
</dbReference>
<dbReference type="PANTHER" id="PTHR33531:SF10">
    <property type="entry name" value="BLR7895 PROTEIN"/>
    <property type="match status" value="1"/>
</dbReference>
<feature type="transmembrane region" description="Helical" evidence="1">
    <location>
        <begin position="179"/>
        <end position="200"/>
    </location>
</feature>
<proteinExistence type="predicted"/>
<name>A0A0P6W5V2_9HYPH</name>
<evidence type="ECO:0000256" key="1">
    <source>
        <dbReference type="SAM" id="Phobius"/>
    </source>
</evidence>
<dbReference type="NCBIfam" id="NF045676">
    <property type="entry name" value="FeExpMbfA"/>
    <property type="match status" value="1"/>
</dbReference>
<reference evidence="3 4" key="1">
    <citation type="submission" date="2015-09" db="EMBL/GenBank/DDBJ databases">
        <authorList>
            <person name="Jackson K.R."/>
            <person name="Lunt B.L."/>
            <person name="Fisher J.N.B."/>
            <person name="Gardner A.V."/>
            <person name="Bailey M.E."/>
            <person name="Deus L.M."/>
            <person name="Earl A.S."/>
            <person name="Gibby P.D."/>
            <person name="Hartmann K.A."/>
            <person name="Liu J.E."/>
            <person name="Manci A.M."/>
            <person name="Nielsen D.A."/>
            <person name="Solomon M.B."/>
            <person name="Breakwell D.P."/>
            <person name="Burnett S.H."/>
            <person name="Grose J.H."/>
        </authorList>
    </citation>
    <scope>NUCLEOTIDE SEQUENCE [LARGE SCALE GENOMIC DNA]</scope>
    <source>
        <strain evidence="3 4">16</strain>
    </source>
</reference>
<gene>
    <name evidence="3" type="ORF">ABB55_10975</name>
</gene>
<feature type="transmembrane region" description="Helical" evidence="1">
    <location>
        <begin position="271"/>
        <end position="292"/>
    </location>
</feature>
<dbReference type="AlphaFoldDB" id="A0A0P6W5V2"/>
<dbReference type="PIRSF" id="PIRSF035918">
    <property type="entry name" value="UCP035918_rubreryth_DUF125"/>
    <property type="match status" value="1"/>
</dbReference>
<keyword evidence="1" id="KW-0812">Transmembrane</keyword>
<evidence type="ECO:0000259" key="2">
    <source>
        <dbReference type="Pfam" id="PF02915"/>
    </source>
</evidence>
<evidence type="ECO:0000313" key="4">
    <source>
        <dbReference type="Proteomes" id="UP000048984"/>
    </source>
</evidence>
<dbReference type="GO" id="GO:0016491">
    <property type="term" value="F:oxidoreductase activity"/>
    <property type="evidence" value="ECO:0007669"/>
    <property type="project" value="InterPro"/>
</dbReference>
<dbReference type="Pfam" id="PF02915">
    <property type="entry name" value="Rubrerythrin"/>
    <property type="match status" value="1"/>
</dbReference>
<dbReference type="CDD" id="cd02437">
    <property type="entry name" value="CCC1_like_1"/>
    <property type="match status" value="1"/>
</dbReference>
<sequence length="325" mass="36062">MTLFGFGKRAFSDLTEQEILALAISSEEDDGRIYGMYSDALRERYPASAKVFDDMAAEESEHRHRLIELHRQKFGERIPLIRRENVRGFYERRPVWLMKNLSLDTIRREAMVMEAQAARFYRQSAARTSDASIRKLLGDLAEAEKSHVSLAHRLGLSNLPTDVRAEEDETARRMFLLQYVQPGLVGLMDGSVSTLAPLFATAFATHNTWDTFLVGLAASIGAGISMGLAEGLSDDGELSGRGSPWIRGSAAGIMTTIGGLGHALPYLIPNFWTATVVAILLVIAELWAISWIRWKYMDTPFFRAALQIVVGGFLVFMTGVLIGNS</sequence>
<dbReference type="Proteomes" id="UP000048984">
    <property type="component" value="Unassembled WGS sequence"/>
</dbReference>
<feature type="transmembrane region" description="Helical" evidence="1">
    <location>
        <begin position="304"/>
        <end position="323"/>
    </location>
</feature>
<dbReference type="InterPro" id="IPR003251">
    <property type="entry name" value="Rr_diiron-bd_dom"/>
</dbReference>
<dbReference type="RefSeq" id="WP_054358840.1">
    <property type="nucleotide sequence ID" value="NZ_LJYW01000001.1"/>
</dbReference>
<dbReference type="STRING" id="665126.ABB55_10975"/>
<accession>A0A0P6W5V2</accession>
<dbReference type="InterPro" id="IPR017040">
    <property type="entry name" value="UCP035918_rubreryth/DUF125"/>
</dbReference>
<dbReference type="EMBL" id="LJYW01000001">
    <property type="protein sequence ID" value="KPL52677.1"/>
    <property type="molecule type" value="Genomic_DNA"/>
</dbReference>
<feature type="transmembrane region" description="Helical" evidence="1">
    <location>
        <begin position="212"/>
        <end position="233"/>
    </location>
</feature>
<evidence type="ECO:0000313" key="3">
    <source>
        <dbReference type="EMBL" id="KPL52677.1"/>
    </source>
</evidence>
<keyword evidence="4" id="KW-1185">Reference proteome</keyword>
<dbReference type="PANTHER" id="PTHR33531">
    <property type="entry name" value="RUBRERYTHRIN SUBFAMILY"/>
    <property type="match status" value="1"/>
</dbReference>